<dbReference type="Proteomes" id="UP000075320">
    <property type="component" value="Unassembled WGS sequence"/>
</dbReference>
<protein>
    <submittedName>
        <fullName evidence="1">Uncharacterized protein</fullName>
    </submittedName>
</protein>
<keyword evidence="2" id="KW-1185">Reference proteome</keyword>
<organism evidence="1 2">
    <name type="scientific">Bdellovibrio bacteriovorus</name>
    <dbReference type="NCBI Taxonomy" id="959"/>
    <lineage>
        <taxon>Bacteria</taxon>
        <taxon>Pseudomonadati</taxon>
        <taxon>Bdellovibrionota</taxon>
        <taxon>Bdellovibrionia</taxon>
        <taxon>Bdellovibrionales</taxon>
        <taxon>Pseudobdellovibrionaceae</taxon>
        <taxon>Bdellovibrio</taxon>
    </lineage>
</organism>
<dbReference type="AlphaFoldDB" id="A0A150WP23"/>
<evidence type="ECO:0000313" key="1">
    <source>
        <dbReference type="EMBL" id="KYG65935.1"/>
    </source>
</evidence>
<dbReference type="EMBL" id="LUKE01000001">
    <property type="protein sequence ID" value="KYG65935.1"/>
    <property type="molecule type" value="Genomic_DNA"/>
</dbReference>
<sequence>MILFFKCVTPIMGKMIEVEMPKHTLDTPILTMKLLFRTSLRVLFLGIVLLSAMACTPSTTNNYLTANGSDKKLPDDDGYTGSGGTGDGGGGQGILCSDATKNPQYRSKLMVRDIFEASFIQKLKLHPGPAKQGGIQELSDEELQFLHSNLKRYFGHAIGQLEVGSYKFWQKFISNISFIDEEAKLFPSKDANSPIALPNGCKIVQIAFWEDSPGNSQNGTLYVDKKLWTQLDSINRLALLVHEYFFKEARQAGFKNSDFVRAKVGQFFSEFPIKPLFKEWRPAKIMGVAPEALHSYTPSYKFCKGSVKDDPSAELHLYFYNNADVTIPLLKSKNLTISSLQGFDFQISPHSEYPWLNHILSAFNIIHLKSYTPYYLVERASTKFRFDLLNHEESSHMLTDELGRHLWNSGYERKDQTVGQWTSVNMEYASALPKIIWSTKGFTTNATLQFDLENPVSRIVSEKKQELPDINSQIFELFAEDVRQFVEDYRFGNQFVPENLGGEKLDFDNFALSEGEFNNGIISMYAALTFDIQNSVQSGRYHDEFPSWNKVSEDFIPKLFRVKLKSQIRDLKRDLESDFPKLIYKNKAGILSSKERQDLESRYHSLQNKKNEDNDEPQFEIKKGNLVVKSNNLQIDFELNCEGAGETFNRSLLNTIKDHPPSTKMSVNFKIDAIHNPIQPGLGKDRIKHYIENITDIALSQKNQFNFLGDRMALKEHLESSRDIVVKSCTSIDPDFKPPEKFVNSESNDMAEQSVDESEYCIVIDFPITRARYLVIASDVDGFSSPHEISFTPFIFIRGMAKSDDP</sequence>
<proteinExistence type="predicted"/>
<reference evidence="1 2" key="1">
    <citation type="submission" date="2016-03" db="EMBL/GenBank/DDBJ databases">
        <authorList>
            <person name="Ploux O."/>
        </authorList>
    </citation>
    <scope>NUCLEOTIDE SEQUENCE [LARGE SCALE GENOMIC DNA]</scope>
    <source>
        <strain evidence="1 2">R0</strain>
    </source>
</reference>
<accession>A0A150WP23</accession>
<gene>
    <name evidence="1" type="ORF">AZI86_02365</name>
</gene>
<name>A0A150WP23_BDEBC</name>
<comment type="caution">
    <text evidence="1">The sequence shown here is derived from an EMBL/GenBank/DDBJ whole genome shotgun (WGS) entry which is preliminary data.</text>
</comment>
<evidence type="ECO:0000313" key="2">
    <source>
        <dbReference type="Proteomes" id="UP000075320"/>
    </source>
</evidence>